<name>A0ABS6K8H6_9FIRM</name>
<dbReference type="Gene3D" id="2.60.120.10">
    <property type="entry name" value="Jelly Rolls"/>
    <property type="match status" value="1"/>
</dbReference>
<gene>
    <name evidence="5" type="ORF">KTH90_12395</name>
</gene>
<proteinExistence type="predicted"/>
<dbReference type="Proteomes" id="UP001314681">
    <property type="component" value="Unassembled WGS sequence"/>
</dbReference>
<dbReference type="PROSITE" id="PS01124">
    <property type="entry name" value="HTH_ARAC_FAMILY_2"/>
    <property type="match status" value="1"/>
</dbReference>
<dbReference type="SUPFAM" id="SSF46689">
    <property type="entry name" value="Homeodomain-like"/>
    <property type="match status" value="2"/>
</dbReference>
<keyword evidence="6" id="KW-1185">Reference proteome</keyword>
<keyword evidence="3" id="KW-0804">Transcription</keyword>
<dbReference type="InterPro" id="IPR014710">
    <property type="entry name" value="RmlC-like_jellyroll"/>
</dbReference>
<dbReference type="PANTHER" id="PTHR43280:SF34">
    <property type="entry name" value="ARAC-FAMILY TRANSCRIPTIONAL REGULATOR"/>
    <property type="match status" value="1"/>
</dbReference>
<dbReference type="Gene3D" id="1.10.10.60">
    <property type="entry name" value="Homeodomain-like"/>
    <property type="match status" value="2"/>
</dbReference>
<accession>A0ABS6K8H6</accession>
<evidence type="ECO:0000256" key="1">
    <source>
        <dbReference type="ARBA" id="ARBA00023015"/>
    </source>
</evidence>
<keyword evidence="2" id="KW-0238">DNA-binding</keyword>
<feature type="domain" description="HTH araC/xylS-type" evidence="4">
    <location>
        <begin position="235"/>
        <end position="333"/>
    </location>
</feature>
<dbReference type="InterPro" id="IPR009057">
    <property type="entry name" value="Homeodomain-like_sf"/>
</dbReference>
<dbReference type="RefSeq" id="WP_238726888.1">
    <property type="nucleotide sequence ID" value="NZ_JAHQCX010000007.1"/>
</dbReference>
<protein>
    <submittedName>
        <fullName evidence="5">Helix-turn-helix domain-containing protein</fullName>
    </submittedName>
</protein>
<sequence>MEKYLVLHRLSYEKTLFSFCLSHTIVPKYLEPSEEDEVQAILYEGVTAKEIHQNPADSGIPFDVSSFSLSSSEGNAFQSYLDFHVHDHYQITLCTRGHLDYIINNETIRVQENDILCINQSTPHTWYAQPQTECLHLGYYPNSLSLNSFCARFASYNDLLYSQYHPYLLIRPDNPHHKIIRQILYEISDLYQQRLAGYDALIHNRIVDISIYLTFSCSGIAPALHSNLHGMDAVQKAVQFINENFQDTINVNSVSQYVGMNNDYFSHCFKSQMGLSCKKYINLKRVEYASSLLTDPNYNIAQIAFDSGFSSLSTFYKCFMDNYHLSPSQYRQIITNKTSVSQISPVKAAEDGSFDGN</sequence>
<evidence type="ECO:0000256" key="2">
    <source>
        <dbReference type="ARBA" id="ARBA00023125"/>
    </source>
</evidence>
<keyword evidence="1" id="KW-0805">Transcription regulation</keyword>
<dbReference type="InterPro" id="IPR011051">
    <property type="entry name" value="RmlC_Cupin_sf"/>
</dbReference>
<dbReference type="PANTHER" id="PTHR43280">
    <property type="entry name" value="ARAC-FAMILY TRANSCRIPTIONAL REGULATOR"/>
    <property type="match status" value="1"/>
</dbReference>
<evidence type="ECO:0000313" key="6">
    <source>
        <dbReference type="Proteomes" id="UP001314681"/>
    </source>
</evidence>
<organism evidence="5 6">
    <name type="scientific">Diplocloster modestus</name>
    <dbReference type="NCBI Taxonomy" id="2850322"/>
    <lineage>
        <taxon>Bacteria</taxon>
        <taxon>Bacillati</taxon>
        <taxon>Bacillota</taxon>
        <taxon>Clostridia</taxon>
        <taxon>Lachnospirales</taxon>
        <taxon>Lachnospiraceae</taxon>
        <taxon>Diplocloster</taxon>
    </lineage>
</organism>
<dbReference type="SUPFAM" id="SSF51182">
    <property type="entry name" value="RmlC-like cupins"/>
    <property type="match status" value="1"/>
</dbReference>
<dbReference type="Pfam" id="PF02311">
    <property type="entry name" value="AraC_binding"/>
    <property type="match status" value="1"/>
</dbReference>
<comment type="caution">
    <text evidence="5">The sequence shown here is derived from an EMBL/GenBank/DDBJ whole genome shotgun (WGS) entry which is preliminary data.</text>
</comment>
<evidence type="ECO:0000313" key="5">
    <source>
        <dbReference type="EMBL" id="MBU9726816.1"/>
    </source>
</evidence>
<dbReference type="SMART" id="SM00342">
    <property type="entry name" value="HTH_ARAC"/>
    <property type="match status" value="1"/>
</dbReference>
<dbReference type="InterPro" id="IPR003313">
    <property type="entry name" value="AraC-bd"/>
</dbReference>
<reference evidence="5 6" key="1">
    <citation type="submission" date="2021-06" db="EMBL/GenBank/DDBJ databases">
        <title>Description of novel taxa of the family Lachnospiraceae.</title>
        <authorList>
            <person name="Chaplin A.V."/>
            <person name="Sokolova S.R."/>
            <person name="Pikina A.P."/>
            <person name="Korzhanova M."/>
            <person name="Belova V."/>
            <person name="Korostin D."/>
            <person name="Efimov B.A."/>
        </authorList>
    </citation>
    <scope>NUCLEOTIDE SEQUENCE [LARGE SCALE GENOMIC DNA]</scope>
    <source>
        <strain evidence="5 6">ASD4241</strain>
    </source>
</reference>
<evidence type="ECO:0000259" key="4">
    <source>
        <dbReference type="PROSITE" id="PS01124"/>
    </source>
</evidence>
<dbReference type="Pfam" id="PF12833">
    <property type="entry name" value="HTH_18"/>
    <property type="match status" value="1"/>
</dbReference>
<dbReference type="EMBL" id="JAHQCX010000007">
    <property type="protein sequence ID" value="MBU9726816.1"/>
    <property type="molecule type" value="Genomic_DNA"/>
</dbReference>
<evidence type="ECO:0000256" key="3">
    <source>
        <dbReference type="ARBA" id="ARBA00023163"/>
    </source>
</evidence>
<dbReference type="InterPro" id="IPR018060">
    <property type="entry name" value="HTH_AraC"/>
</dbReference>